<feature type="transmembrane region" description="Helical" evidence="1">
    <location>
        <begin position="92"/>
        <end position="116"/>
    </location>
</feature>
<keyword evidence="1" id="KW-0472">Membrane</keyword>
<sequence>MTPETALQFEVEVSFKSELTIEAAPPPLPIPIPLKKSRNISKRKSRNGIKPSNIFHRGAKMAAEAAGTTVLSALTFLGMDAVVDLFEDHEEAVGYTTFGFIGGIGLCIIGTIVYCFKKNKNTADYEFDKINQKLEIIESKYFGAKNLMTGYSIKHLIDRIGFKLDFGYVLKCGGLT</sequence>
<dbReference type="Proteomes" id="UP000887540">
    <property type="component" value="Unplaced"/>
</dbReference>
<dbReference type="WBParaSite" id="ACRNAN_scaffold14550.g8804.t1">
    <property type="protein sequence ID" value="ACRNAN_scaffold14550.g8804.t1"/>
    <property type="gene ID" value="ACRNAN_scaffold14550.g8804"/>
</dbReference>
<dbReference type="AlphaFoldDB" id="A0A914CTT0"/>
<reference evidence="3" key="1">
    <citation type="submission" date="2022-11" db="UniProtKB">
        <authorList>
            <consortium name="WormBaseParasite"/>
        </authorList>
    </citation>
    <scope>IDENTIFICATION</scope>
</reference>
<accession>A0A914CTT0</accession>
<organism evidence="2 3">
    <name type="scientific">Acrobeloides nanus</name>
    <dbReference type="NCBI Taxonomy" id="290746"/>
    <lineage>
        <taxon>Eukaryota</taxon>
        <taxon>Metazoa</taxon>
        <taxon>Ecdysozoa</taxon>
        <taxon>Nematoda</taxon>
        <taxon>Chromadorea</taxon>
        <taxon>Rhabditida</taxon>
        <taxon>Tylenchina</taxon>
        <taxon>Cephalobomorpha</taxon>
        <taxon>Cephaloboidea</taxon>
        <taxon>Cephalobidae</taxon>
        <taxon>Acrobeloides</taxon>
    </lineage>
</organism>
<evidence type="ECO:0000256" key="1">
    <source>
        <dbReference type="SAM" id="Phobius"/>
    </source>
</evidence>
<proteinExistence type="predicted"/>
<keyword evidence="1" id="KW-1133">Transmembrane helix</keyword>
<evidence type="ECO:0000313" key="3">
    <source>
        <dbReference type="WBParaSite" id="ACRNAN_scaffold14550.g8804.t1"/>
    </source>
</evidence>
<protein>
    <submittedName>
        <fullName evidence="3">Uncharacterized protein</fullName>
    </submittedName>
</protein>
<evidence type="ECO:0000313" key="2">
    <source>
        <dbReference type="Proteomes" id="UP000887540"/>
    </source>
</evidence>
<feature type="transmembrane region" description="Helical" evidence="1">
    <location>
        <begin position="65"/>
        <end position="86"/>
    </location>
</feature>
<keyword evidence="2" id="KW-1185">Reference proteome</keyword>
<name>A0A914CTT0_9BILA</name>
<keyword evidence="1" id="KW-0812">Transmembrane</keyword>